<dbReference type="Proteomes" id="UP000194161">
    <property type="component" value="Chromosome"/>
</dbReference>
<dbReference type="InterPro" id="IPR018110">
    <property type="entry name" value="Mandel_Rmase/mucon_lact_enz_CS"/>
</dbReference>
<dbReference type="InterPro" id="IPR013341">
    <property type="entry name" value="Mandelate_racemase_N_dom"/>
</dbReference>
<dbReference type="AlphaFoldDB" id="A0A1W6ZER4"/>
<evidence type="ECO:0000256" key="1">
    <source>
        <dbReference type="ARBA" id="ARBA00023239"/>
    </source>
</evidence>
<keyword evidence="1" id="KW-0456">Lyase</keyword>
<dbReference type="SFLD" id="SFLDS00001">
    <property type="entry name" value="Enolase"/>
    <property type="match status" value="1"/>
</dbReference>
<dbReference type="InterPro" id="IPR029065">
    <property type="entry name" value="Enolase_C-like"/>
</dbReference>
<dbReference type="SUPFAM" id="SSF51604">
    <property type="entry name" value="Enolase C-terminal domain-like"/>
    <property type="match status" value="1"/>
</dbReference>
<dbReference type="SMART" id="SM00922">
    <property type="entry name" value="MR_MLE"/>
    <property type="match status" value="1"/>
</dbReference>
<dbReference type="InterPro" id="IPR034593">
    <property type="entry name" value="DgoD-like"/>
</dbReference>
<gene>
    <name evidence="3" type="ORF">CAL15_16410</name>
</gene>
<dbReference type="Pfam" id="PF13378">
    <property type="entry name" value="MR_MLE_C"/>
    <property type="match status" value="1"/>
</dbReference>
<dbReference type="InterPro" id="IPR036849">
    <property type="entry name" value="Enolase-like_C_sf"/>
</dbReference>
<dbReference type="CDD" id="cd03316">
    <property type="entry name" value="MR_like"/>
    <property type="match status" value="1"/>
</dbReference>
<proteinExistence type="predicted"/>
<evidence type="ECO:0000313" key="3">
    <source>
        <dbReference type="EMBL" id="ARP95821.1"/>
    </source>
</evidence>
<dbReference type="Gene3D" id="3.20.20.120">
    <property type="entry name" value="Enolase-like C-terminal domain"/>
    <property type="match status" value="1"/>
</dbReference>
<dbReference type="PANTHER" id="PTHR48080:SF2">
    <property type="entry name" value="D-GALACTONATE DEHYDRATASE"/>
    <property type="match status" value="1"/>
</dbReference>
<evidence type="ECO:0000259" key="2">
    <source>
        <dbReference type="SMART" id="SM00922"/>
    </source>
</evidence>
<dbReference type="RefSeq" id="WP_086079581.1">
    <property type="nucleotide sequence ID" value="NZ_CP021111.1"/>
</dbReference>
<dbReference type="GO" id="GO:0009063">
    <property type="term" value="P:amino acid catabolic process"/>
    <property type="evidence" value="ECO:0007669"/>
    <property type="project" value="InterPro"/>
</dbReference>
<dbReference type="STRING" id="463040.CAL15_16410"/>
<dbReference type="GO" id="GO:0016829">
    <property type="term" value="F:lyase activity"/>
    <property type="evidence" value="ECO:0007669"/>
    <property type="project" value="UniProtKB-KW"/>
</dbReference>
<dbReference type="KEGG" id="bgm:CAL15_16410"/>
<dbReference type="OrthoDB" id="103536at2"/>
<dbReference type="SFLD" id="SFLDG00179">
    <property type="entry name" value="mandelate_racemase"/>
    <property type="match status" value="1"/>
</dbReference>
<accession>A0A1W6ZER4</accession>
<dbReference type="Gene3D" id="3.30.390.10">
    <property type="entry name" value="Enolase-like, N-terminal domain"/>
    <property type="match status" value="1"/>
</dbReference>
<organism evidence="3 4">
    <name type="scientific">Bordetella genomosp. 13</name>
    <dbReference type="NCBI Taxonomy" id="463040"/>
    <lineage>
        <taxon>Bacteria</taxon>
        <taxon>Pseudomonadati</taxon>
        <taxon>Pseudomonadota</taxon>
        <taxon>Betaproteobacteria</taxon>
        <taxon>Burkholderiales</taxon>
        <taxon>Alcaligenaceae</taxon>
        <taxon>Bordetella</taxon>
    </lineage>
</organism>
<dbReference type="PROSITE" id="PS00908">
    <property type="entry name" value="MR_MLE_1"/>
    <property type="match status" value="1"/>
</dbReference>
<dbReference type="Pfam" id="PF02746">
    <property type="entry name" value="MR_MLE_N"/>
    <property type="match status" value="1"/>
</dbReference>
<dbReference type="InterPro" id="IPR013342">
    <property type="entry name" value="Mandelate_racemase_C"/>
</dbReference>
<dbReference type="InterPro" id="IPR029017">
    <property type="entry name" value="Enolase-like_N"/>
</dbReference>
<dbReference type="PANTHER" id="PTHR48080">
    <property type="entry name" value="D-GALACTONATE DEHYDRATASE-RELATED"/>
    <property type="match status" value="1"/>
</dbReference>
<sequence>MQNTDSQITAIETTRLRDYPNLIWVEIHTRDGQVGLGETFRGAEAVETYLHSMAAPLLLGQDARHISRLQRTLARGYLGYNGSGVEMRAASAVDIALWDLAGKRAGQPIHQLLGGACHERMRTYNTCAGVDYNSRSAQRRFIDKGTQATRGRYDDQVAFIEAPGELAQSLLDEGYTAMKIWPFDGAAARTDGQFVSALDMRAGLEAFEKIRLAVGDRIEVMCEFHSMWNLTSALAIARELRQYRPFWAEDPIKMDSPGALADYRRHAGIPVCGSETLAGQASFRDLLARDALDIVMLDLSWCGGISEARKIASLADAHQKPIAPHDCTGPVVLMASLHLAFASPNAIFQEVVRAFLAGFYRDLVTELPTLDRGFLAQPCAPGLGTELAPGLKSREDAVVRRSAA</sequence>
<reference evidence="3 4" key="1">
    <citation type="submission" date="2017-05" db="EMBL/GenBank/DDBJ databases">
        <title>Complete and WGS of Bordetella genogroups.</title>
        <authorList>
            <person name="Spilker T."/>
            <person name="LiPuma J."/>
        </authorList>
    </citation>
    <scope>NUCLEOTIDE SEQUENCE [LARGE SCALE GENOMIC DNA]</scope>
    <source>
        <strain evidence="3 4">AU7206</strain>
    </source>
</reference>
<dbReference type="EMBL" id="CP021111">
    <property type="protein sequence ID" value="ARP95821.1"/>
    <property type="molecule type" value="Genomic_DNA"/>
</dbReference>
<evidence type="ECO:0000313" key="4">
    <source>
        <dbReference type="Proteomes" id="UP000194161"/>
    </source>
</evidence>
<keyword evidence="4" id="KW-1185">Reference proteome</keyword>
<protein>
    <submittedName>
        <fullName evidence="3">Dehydratase</fullName>
    </submittedName>
</protein>
<feature type="domain" description="Mandelate racemase/muconate lactonizing enzyme C-terminal" evidence="2">
    <location>
        <begin position="160"/>
        <end position="270"/>
    </location>
</feature>
<dbReference type="SUPFAM" id="SSF54826">
    <property type="entry name" value="Enolase N-terminal domain-like"/>
    <property type="match status" value="1"/>
</dbReference>
<name>A0A1W6ZER4_9BORD</name>